<dbReference type="SUPFAM" id="SSF53850">
    <property type="entry name" value="Periplasmic binding protein-like II"/>
    <property type="match status" value="1"/>
</dbReference>
<dbReference type="RefSeq" id="WP_080156444.1">
    <property type="nucleotide sequence ID" value="NZ_CP175535.1"/>
</dbReference>
<keyword evidence="4" id="KW-0804">Transcription</keyword>
<dbReference type="GO" id="GO:0043565">
    <property type="term" value="F:sequence-specific DNA binding"/>
    <property type="evidence" value="ECO:0007669"/>
    <property type="project" value="TreeGrafter"/>
</dbReference>
<evidence type="ECO:0000313" key="6">
    <source>
        <dbReference type="EMBL" id="MEC6898174.1"/>
    </source>
</evidence>
<dbReference type="GO" id="GO:0003700">
    <property type="term" value="F:DNA-binding transcription factor activity"/>
    <property type="evidence" value="ECO:0007669"/>
    <property type="project" value="InterPro"/>
</dbReference>
<evidence type="ECO:0000256" key="3">
    <source>
        <dbReference type="ARBA" id="ARBA00023125"/>
    </source>
</evidence>
<dbReference type="SUPFAM" id="SSF46785">
    <property type="entry name" value="Winged helix' DNA-binding domain"/>
    <property type="match status" value="1"/>
</dbReference>
<accession>A0A1T5HXZ8</accession>
<dbReference type="Gene3D" id="1.10.10.10">
    <property type="entry name" value="Winged helix-like DNA-binding domain superfamily/Winged helix DNA-binding domain"/>
    <property type="match status" value="1"/>
</dbReference>
<dbReference type="InterPro" id="IPR036388">
    <property type="entry name" value="WH-like_DNA-bd_sf"/>
</dbReference>
<evidence type="ECO:0000313" key="9">
    <source>
        <dbReference type="Proteomes" id="UP001339429"/>
    </source>
</evidence>
<dbReference type="PANTHER" id="PTHR30537:SF68">
    <property type="entry name" value="TRANSCRIPTIONAL REGULATOR-RELATED"/>
    <property type="match status" value="1"/>
</dbReference>
<dbReference type="Gene3D" id="3.40.190.290">
    <property type="match status" value="1"/>
</dbReference>
<evidence type="ECO:0000256" key="2">
    <source>
        <dbReference type="ARBA" id="ARBA00023015"/>
    </source>
</evidence>
<dbReference type="Pfam" id="PF03466">
    <property type="entry name" value="LysR_substrate"/>
    <property type="match status" value="1"/>
</dbReference>
<evidence type="ECO:0000313" key="8">
    <source>
        <dbReference type="Proteomes" id="UP000189966"/>
    </source>
</evidence>
<evidence type="ECO:0000313" key="7">
    <source>
        <dbReference type="EMBL" id="SKC31680.1"/>
    </source>
</evidence>
<dbReference type="EMBL" id="JAYXUD010000003">
    <property type="protein sequence ID" value="MEC6898174.1"/>
    <property type="molecule type" value="Genomic_DNA"/>
</dbReference>
<gene>
    <name evidence="7" type="primary">dmlR_9</name>
    <name evidence="7" type="ORF">CZ809_01182</name>
    <name evidence="6" type="ORF">VXS00_05935</name>
</gene>
<keyword evidence="3" id="KW-0238">DNA-binding</keyword>
<evidence type="ECO:0000256" key="1">
    <source>
        <dbReference type="ARBA" id="ARBA00009437"/>
    </source>
</evidence>
<feature type="domain" description="HTH lysR-type" evidence="5">
    <location>
        <begin position="10"/>
        <end position="67"/>
    </location>
</feature>
<dbReference type="EMBL" id="FUZI01000001">
    <property type="protein sequence ID" value="SKC31680.1"/>
    <property type="molecule type" value="Genomic_DNA"/>
</dbReference>
<dbReference type="CDD" id="cd08422">
    <property type="entry name" value="PBP2_CrgA_like"/>
    <property type="match status" value="1"/>
</dbReference>
<comment type="similarity">
    <text evidence="1">Belongs to the LysR transcriptional regulatory family.</text>
</comment>
<dbReference type="PRINTS" id="PR00039">
    <property type="entry name" value="HTHLYSR"/>
</dbReference>
<dbReference type="InterPro" id="IPR005119">
    <property type="entry name" value="LysR_subst-bd"/>
</dbReference>
<dbReference type="Proteomes" id="UP000189966">
    <property type="component" value="Unassembled WGS sequence"/>
</dbReference>
<evidence type="ECO:0000259" key="5">
    <source>
        <dbReference type="PROSITE" id="PS50931"/>
    </source>
</evidence>
<reference evidence="7 8" key="1">
    <citation type="submission" date="2017-02" db="EMBL/GenBank/DDBJ databases">
        <authorList>
            <person name="Peterson S.W."/>
        </authorList>
    </citation>
    <scope>NUCLEOTIDE SEQUENCE [LARGE SCALE GENOMIC DNA]</scope>
    <source>
        <strain evidence="8">type strain: NCCB 100098</strain>
        <strain evidence="7">Type strain: NCCB 100098</strain>
    </source>
</reference>
<dbReference type="GO" id="GO:0006351">
    <property type="term" value="P:DNA-templated transcription"/>
    <property type="evidence" value="ECO:0007669"/>
    <property type="project" value="TreeGrafter"/>
</dbReference>
<dbReference type="PROSITE" id="PS50931">
    <property type="entry name" value="HTH_LYSR"/>
    <property type="match status" value="1"/>
</dbReference>
<dbReference type="FunFam" id="1.10.10.10:FF:000001">
    <property type="entry name" value="LysR family transcriptional regulator"/>
    <property type="match status" value="1"/>
</dbReference>
<evidence type="ECO:0000256" key="4">
    <source>
        <dbReference type="ARBA" id="ARBA00023163"/>
    </source>
</evidence>
<dbReference type="OrthoDB" id="9786526at2"/>
<reference evidence="6 9" key="2">
    <citation type="submission" date="2024-01" db="EMBL/GenBank/DDBJ databases">
        <title>Active colonisers of the gastrointestinal tract of Atlantic salmon farmed in a warm water region.</title>
        <authorList>
            <person name="Bowman J.P."/>
        </authorList>
    </citation>
    <scope>NUCLEOTIDE SEQUENCE [LARGE SCALE GENOMIC DNA]</scope>
    <source>
        <strain evidence="6 9">S4MW1</strain>
    </source>
</reference>
<dbReference type="AlphaFoldDB" id="A0A1T5HXZ8"/>
<protein>
    <submittedName>
        <fullName evidence="7">HTH-type transcriptional regulator DmlR</fullName>
    </submittedName>
    <submittedName>
        <fullName evidence="6">LysR substrate-binding domain-containing protein</fullName>
    </submittedName>
</protein>
<dbReference type="InterPro" id="IPR000847">
    <property type="entry name" value="LysR_HTH_N"/>
</dbReference>
<name>A0A1T5HXZ8_9GAMM</name>
<sequence length="312" mass="35432">MQTKNNKIGFDLNTIAIFARVVERQSFTLAATELELTKSTVSRKIAELERYLGIRLLTRSTRQLVLTAEGDTFYRSCSQILDVLEQSELEVTASHDLVCGTLKMVMPVEVGKGFFGDCIKAFMALHPNLKIHLELSNRKVDLIKEGFDVMIQVGEIEDSSLIVRTFHHSTRVLVASPQYIAQYDLPQSLADLKAPHQQIKMISSVRTGNKNVLEGLPYRFKVNTLSAALDLCLDGFGITYIPEFLCRNLITEGKLVHILPSLYASQVPIPISFIYPERDLMPRRLRAFIDFTITRFQDEIQRRNQETANHSK</sequence>
<dbReference type="Pfam" id="PF00126">
    <property type="entry name" value="HTH_1"/>
    <property type="match status" value="1"/>
</dbReference>
<dbReference type="InterPro" id="IPR058163">
    <property type="entry name" value="LysR-type_TF_proteobact-type"/>
</dbReference>
<keyword evidence="9" id="KW-1185">Reference proteome</keyword>
<dbReference type="Proteomes" id="UP001339429">
    <property type="component" value="Unassembled WGS sequence"/>
</dbReference>
<dbReference type="PANTHER" id="PTHR30537">
    <property type="entry name" value="HTH-TYPE TRANSCRIPTIONAL REGULATOR"/>
    <property type="match status" value="1"/>
</dbReference>
<keyword evidence="2" id="KW-0805">Transcription regulation</keyword>
<organism evidence="7 8">
    <name type="scientific">Photobacterium piscicola</name>
    <dbReference type="NCBI Taxonomy" id="1378299"/>
    <lineage>
        <taxon>Bacteria</taxon>
        <taxon>Pseudomonadati</taxon>
        <taxon>Pseudomonadota</taxon>
        <taxon>Gammaproteobacteria</taxon>
        <taxon>Vibrionales</taxon>
        <taxon>Vibrionaceae</taxon>
        <taxon>Photobacterium</taxon>
    </lineage>
</organism>
<dbReference type="InterPro" id="IPR036390">
    <property type="entry name" value="WH_DNA-bd_sf"/>
</dbReference>
<proteinExistence type="inferred from homology"/>